<sequence length="386" mass="42781">MEETTGRKWIWRILDFINPLRDPSLTVAAVLTFIEEAGQHNPWYIILVIALVNWLAVRGIVWLVVNFTFAAVFIGRRVWWSIKHPHLAWRILDAVGHEEIVIGGNSGLSDSIMLQDGTTIMSPLLGANGIHVIGELPAGTELPMLGMPGGQLPSEGMQQYNNGSGFFPGAHDFSPNGFSGQPAMNYQPAGNNTYNNEFVSPQSTDGLQQNFSQRPSQEEEQLRQQVAAFNRLLEDWIQFTEEKWRTISDSQLGWKPLRGRWGNWDDIFQDAYAAKTSDPMAEAAQSAGEATARRYETSKEKGSAASAVACFMRDMMTLRRGLDMVQQTIEQRPNTQQGQSTVPPAKQFGSTTSGSLFNNGSTGNTAARSTLIRRPAQIFVDADSKK</sequence>
<feature type="transmembrane region" description="Helical" evidence="2">
    <location>
        <begin position="43"/>
        <end position="74"/>
    </location>
</feature>
<organism evidence="3 4">
    <name type="scientific">Dictyobacter alpinus</name>
    <dbReference type="NCBI Taxonomy" id="2014873"/>
    <lineage>
        <taxon>Bacteria</taxon>
        <taxon>Bacillati</taxon>
        <taxon>Chloroflexota</taxon>
        <taxon>Ktedonobacteria</taxon>
        <taxon>Ktedonobacterales</taxon>
        <taxon>Dictyobacteraceae</taxon>
        <taxon>Dictyobacter</taxon>
    </lineage>
</organism>
<protein>
    <submittedName>
        <fullName evidence="3">Uncharacterized protein</fullName>
    </submittedName>
</protein>
<dbReference type="RefSeq" id="WP_126627288.1">
    <property type="nucleotide sequence ID" value="NZ_BIFT01000001.1"/>
</dbReference>
<feature type="region of interest" description="Disordered" evidence="1">
    <location>
        <begin position="331"/>
        <end position="372"/>
    </location>
</feature>
<evidence type="ECO:0000256" key="2">
    <source>
        <dbReference type="SAM" id="Phobius"/>
    </source>
</evidence>
<keyword evidence="2" id="KW-0812">Transmembrane</keyword>
<keyword evidence="2" id="KW-0472">Membrane</keyword>
<gene>
    <name evidence="3" type="ORF">KDA_23620</name>
</gene>
<keyword evidence="4" id="KW-1185">Reference proteome</keyword>
<proteinExistence type="predicted"/>
<dbReference type="Proteomes" id="UP000287171">
    <property type="component" value="Unassembled WGS sequence"/>
</dbReference>
<dbReference type="EMBL" id="BIFT01000001">
    <property type="protein sequence ID" value="GCE26878.1"/>
    <property type="molecule type" value="Genomic_DNA"/>
</dbReference>
<dbReference type="OrthoDB" id="141125at2"/>
<feature type="compositionally biased region" description="Polar residues" evidence="1">
    <location>
        <begin position="185"/>
        <end position="215"/>
    </location>
</feature>
<dbReference type="AlphaFoldDB" id="A0A402B6A4"/>
<feature type="region of interest" description="Disordered" evidence="1">
    <location>
        <begin position="185"/>
        <end position="221"/>
    </location>
</feature>
<evidence type="ECO:0000313" key="4">
    <source>
        <dbReference type="Proteomes" id="UP000287171"/>
    </source>
</evidence>
<reference evidence="4" key="1">
    <citation type="submission" date="2018-12" db="EMBL/GenBank/DDBJ databases">
        <title>Tengunoibacter tsumagoiensis gen. nov., sp. nov., Dictyobacter kobayashii sp. nov., D. alpinus sp. nov., and D. joshuensis sp. nov. and description of Dictyobacteraceae fam. nov. within the order Ktedonobacterales isolated from Tengu-no-mugimeshi.</title>
        <authorList>
            <person name="Wang C.M."/>
            <person name="Zheng Y."/>
            <person name="Sakai Y."/>
            <person name="Toyoda A."/>
            <person name="Minakuchi Y."/>
            <person name="Abe K."/>
            <person name="Yokota A."/>
            <person name="Yabe S."/>
        </authorList>
    </citation>
    <scope>NUCLEOTIDE SEQUENCE [LARGE SCALE GENOMIC DNA]</scope>
    <source>
        <strain evidence="4">Uno16</strain>
    </source>
</reference>
<evidence type="ECO:0000313" key="3">
    <source>
        <dbReference type="EMBL" id="GCE26878.1"/>
    </source>
</evidence>
<evidence type="ECO:0000256" key="1">
    <source>
        <dbReference type="SAM" id="MobiDB-lite"/>
    </source>
</evidence>
<name>A0A402B6A4_9CHLR</name>
<feature type="compositionally biased region" description="Polar residues" evidence="1">
    <location>
        <begin position="331"/>
        <end position="368"/>
    </location>
</feature>
<comment type="caution">
    <text evidence="3">The sequence shown here is derived from an EMBL/GenBank/DDBJ whole genome shotgun (WGS) entry which is preliminary data.</text>
</comment>
<accession>A0A402B6A4</accession>
<keyword evidence="2" id="KW-1133">Transmembrane helix</keyword>